<protein>
    <submittedName>
        <fullName evidence="2">Transglutaminase-like cysteine peptidase</fullName>
    </submittedName>
</protein>
<dbReference type="RefSeq" id="WP_198875701.1">
    <property type="nucleotide sequence ID" value="NZ_JAEKMH010000001.1"/>
</dbReference>
<dbReference type="PANTHER" id="PTHR39327">
    <property type="match status" value="1"/>
</dbReference>
<dbReference type="Pfam" id="PF06035">
    <property type="entry name" value="Peptidase_C93"/>
    <property type="match status" value="1"/>
</dbReference>
<gene>
    <name evidence="2" type="ORF">JEQ47_02815</name>
</gene>
<dbReference type="PANTHER" id="PTHR39327:SF1">
    <property type="entry name" value="BLR5470 PROTEIN"/>
    <property type="match status" value="1"/>
</dbReference>
<feature type="signal peptide" evidence="1">
    <location>
        <begin position="1"/>
        <end position="26"/>
    </location>
</feature>
<comment type="caution">
    <text evidence="2">The sequence shown here is derived from an EMBL/GenBank/DDBJ whole genome shotgun (WGS) entry which is preliminary data.</text>
</comment>
<evidence type="ECO:0000313" key="3">
    <source>
        <dbReference type="Proteomes" id="UP000602124"/>
    </source>
</evidence>
<evidence type="ECO:0000256" key="1">
    <source>
        <dbReference type="SAM" id="SignalP"/>
    </source>
</evidence>
<proteinExistence type="predicted"/>
<organism evidence="2 3">
    <name type="scientific">Devosia sediminis</name>
    <dbReference type="NCBI Taxonomy" id="2798801"/>
    <lineage>
        <taxon>Bacteria</taxon>
        <taxon>Pseudomonadati</taxon>
        <taxon>Pseudomonadota</taxon>
        <taxon>Alphaproteobacteria</taxon>
        <taxon>Hyphomicrobiales</taxon>
        <taxon>Devosiaceae</taxon>
        <taxon>Devosia</taxon>
    </lineage>
</organism>
<keyword evidence="1" id="KW-0732">Signal</keyword>
<dbReference type="AlphaFoldDB" id="A0A934IVN5"/>
<feature type="chain" id="PRO_5036866879" evidence="1">
    <location>
        <begin position="27"/>
        <end position="206"/>
    </location>
</feature>
<keyword evidence="3" id="KW-1185">Reference proteome</keyword>
<evidence type="ECO:0000313" key="2">
    <source>
        <dbReference type="EMBL" id="MBJ3783643.1"/>
    </source>
</evidence>
<name>A0A934IVN5_9HYPH</name>
<dbReference type="Gene3D" id="3.10.620.30">
    <property type="match status" value="1"/>
</dbReference>
<accession>A0A934IVN5</accession>
<reference evidence="2" key="1">
    <citation type="submission" date="2020-12" db="EMBL/GenBank/DDBJ databases">
        <title>Devosia sp. MSA67 isolated from Mo River.</title>
        <authorList>
            <person name="Ma F."/>
            <person name="Zi Z."/>
        </authorList>
    </citation>
    <scope>NUCLEOTIDE SEQUENCE</scope>
    <source>
        <strain evidence="2">MSA67</strain>
    </source>
</reference>
<sequence>MKAAGTILLALVAIVLSLSVAAPAAANEGHSAFASIGDRTSIPFGHAEFCQRRPSECQSTDMVRSVALDEALWRDLVEVNYHYNVAIKPISDQDFYGVEEFWTYPTDGYGDCEDYALAKRAALIERNWAPSTLLLTVVTQPNGAGHAVLMVRTDRGDFVLDNQAAEIKLWTDTPYTYLKRQSQAHAAQWVDILGGRNGATTVTAGY</sequence>
<dbReference type="Proteomes" id="UP000602124">
    <property type="component" value="Unassembled WGS sequence"/>
</dbReference>
<dbReference type="EMBL" id="JAEKMH010000001">
    <property type="protein sequence ID" value="MBJ3783643.1"/>
    <property type="molecule type" value="Genomic_DNA"/>
</dbReference>
<dbReference type="InterPro" id="IPR010319">
    <property type="entry name" value="Transglutaminase-like_Cys_pept"/>
</dbReference>